<keyword evidence="1" id="KW-0732">Signal</keyword>
<evidence type="ECO:0000256" key="1">
    <source>
        <dbReference type="SAM" id="SignalP"/>
    </source>
</evidence>
<organism evidence="3 4">
    <name type="scientific">Eiseniibacteriota bacterium</name>
    <dbReference type="NCBI Taxonomy" id="2212470"/>
    <lineage>
        <taxon>Bacteria</taxon>
        <taxon>Candidatus Eiseniibacteriota</taxon>
    </lineage>
</organism>
<protein>
    <submittedName>
        <fullName evidence="3">Alpha/beta hydrolase</fullName>
    </submittedName>
</protein>
<dbReference type="InterPro" id="IPR013783">
    <property type="entry name" value="Ig-like_fold"/>
</dbReference>
<gene>
    <name evidence="3" type="ORF">KDA27_19385</name>
</gene>
<dbReference type="InterPro" id="IPR002044">
    <property type="entry name" value="CBM20"/>
</dbReference>
<dbReference type="GO" id="GO:2001070">
    <property type="term" value="F:starch binding"/>
    <property type="evidence" value="ECO:0007669"/>
    <property type="project" value="InterPro"/>
</dbReference>
<evidence type="ECO:0000313" key="3">
    <source>
        <dbReference type="EMBL" id="MCA9757964.1"/>
    </source>
</evidence>
<dbReference type="GO" id="GO:0016787">
    <property type="term" value="F:hydrolase activity"/>
    <property type="evidence" value="ECO:0007669"/>
    <property type="project" value="UniProtKB-KW"/>
</dbReference>
<evidence type="ECO:0000313" key="4">
    <source>
        <dbReference type="Proteomes" id="UP000739538"/>
    </source>
</evidence>
<feature type="chain" id="PRO_5037889933" evidence="1">
    <location>
        <begin position="35"/>
        <end position="418"/>
    </location>
</feature>
<dbReference type="PANTHER" id="PTHR48098">
    <property type="entry name" value="ENTEROCHELIN ESTERASE-RELATED"/>
    <property type="match status" value="1"/>
</dbReference>
<dbReference type="InterPro" id="IPR029058">
    <property type="entry name" value="AB_hydrolase_fold"/>
</dbReference>
<dbReference type="Gene3D" id="3.40.50.1820">
    <property type="entry name" value="alpha/beta hydrolase"/>
    <property type="match status" value="1"/>
</dbReference>
<dbReference type="InterPro" id="IPR050583">
    <property type="entry name" value="Mycobacterial_A85_antigen"/>
</dbReference>
<feature type="domain" description="CBM20" evidence="2">
    <location>
        <begin position="44"/>
        <end position="150"/>
    </location>
</feature>
<dbReference type="PANTHER" id="PTHR48098:SF6">
    <property type="entry name" value="FERRI-BACILLIBACTIN ESTERASE BESA"/>
    <property type="match status" value="1"/>
</dbReference>
<sequence length="418" mass="46367">MNPSMHRPRRCQGSLCALWLTAALGSLVGSSVSAQTEEAHVPPDGASELVPVVITIEAPASTEMYTKLWITGDGEQLGSWNGRGLLASPVGPYTYQATIEWPIGEILSFSVTRGSWDEVECRWKGQAMPKHAFHVTRADTANVVVEQWCDVAFADEPSTFEPLSSDIRVYSGVESQYVWSRDVLVYLPPTYHDDTDARFPVLYLNDGWSMFAGVDGDASVQPLLGAMLDDLIRRGEVEPLIVVGVAAPPNARMMDYTWVQHFEGTRTNADGYHRFLAEELKPFIDQHYRTLPDREHTGIAGASLGGLVSLHFGLQPDGEFGRVAAMSPSVWWADETMTQWTRTAEKSNTKVWLDMGTNEGNDRAIGGARRLRDALQERGWEVGEDLSYLEVEGGVHTRDAFLARFDEVARFLYPPSPN</sequence>
<comment type="caution">
    <text evidence="3">The sequence shown here is derived from an EMBL/GenBank/DDBJ whole genome shotgun (WGS) entry which is preliminary data.</text>
</comment>
<feature type="signal peptide" evidence="1">
    <location>
        <begin position="1"/>
        <end position="34"/>
    </location>
</feature>
<proteinExistence type="predicted"/>
<reference evidence="3" key="2">
    <citation type="journal article" date="2021" name="Microbiome">
        <title>Successional dynamics and alternative stable states in a saline activated sludge microbial community over 9 years.</title>
        <authorList>
            <person name="Wang Y."/>
            <person name="Ye J."/>
            <person name="Ju F."/>
            <person name="Liu L."/>
            <person name="Boyd J.A."/>
            <person name="Deng Y."/>
            <person name="Parks D.H."/>
            <person name="Jiang X."/>
            <person name="Yin X."/>
            <person name="Woodcroft B.J."/>
            <person name="Tyson G.W."/>
            <person name="Hugenholtz P."/>
            <person name="Polz M.F."/>
            <person name="Zhang T."/>
        </authorList>
    </citation>
    <scope>NUCLEOTIDE SEQUENCE</scope>
    <source>
        <strain evidence="3">HKST-UBA02</strain>
    </source>
</reference>
<accession>A0A956NJ18</accession>
<dbReference type="SUPFAM" id="SSF49452">
    <property type="entry name" value="Starch-binding domain-like"/>
    <property type="match status" value="1"/>
</dbReference>
<dbReference type="InterPro" id="IPR000801">
    <property type="entry name" value="Esterase-like"/>
</dbReference>
<dbReference type="AlphaFoldDB" id="A0A956NJ18"/>
<dbReference type="PROSITE" id="PS51166">
    <property type="entry name" value="CBM20"/>
    <property type="match status" value="1"/>
</dbReference>
<dbReference type="InterPro" id="IPR013784">
    <property type="entry name" value="Carb-bd-like_fold"/>
</dbReference>
<keyword evidence="3" id="KW-0378">Hydrolase</keyword>
<dbReference type="Gene3D" id="2.60.40.10">
    <property type="entry name" value="Immunoglobulins"/>
    <property type="match status" value="1"/>
</dbReference>
<dbReference type="EMBL" id="JAGQHS010000132">
    <property type="protein sequence ID" value="MCA9757964.1"/>
    <property type="molecule type" value="Genomic_DNA"/>
</dbReference>
<dbReference type="Pfam" id="PF00756">
    <property type="entry name" value="Esterase"/>
    <property type="match status" value="1"/>
</dbReference>
<dbReference type="Proteomes" id="UP000739538">
    <property type="component" value="Unassembled WGS sequence"/>
</dbReference>
<dbReference type="SUPFAM" id="SSF53474">
    <property type="entry name" value="alpha/beta-Hydrolases"/>
    <property type="match status" value="1"/>
</dbReference>
<evidence type="ECO:0000259" key="2">
    <source>
        <dbReference type="PROSITE" id="PS51166"/>
    </source>
</evidence>
<name>A0A956NJ18_UNCEI</name>
<reference evidence="3" key="1">
    <citation type="submission" date="2020-04" db="EMBL/GenBank/DDBJ databases">
        <authorList>
            <person name="Zhang T."/>
        </authorList>
    </citation>
    <scope>NUCLEOTIDE SEQUENCE</scope>
    <source>
        <strain evidence="3">HKST-UBA02</strain>
    </source>
</reference>